<feature type="non-terminal residue" evidence="2">
    <location>
        <position position="209"/>
    </location>
</feature>
<accession>V5H1T5</accession>
<keyword evidence="1" id="KW-0175">Coiled coil</keyword>
<evidence type="ECO:0000313" key="2">
    <source>
        <dbReference type="EMBL" id="JAB68222.1"/>
    </source>
</evidence>
<protein>
    <recommendedName>
        <fullName evidence="3">Retrotransposon gag domain-containing protein</fullName>
    </recommendedName>
</protein>
<proteinExistence type="predicted"/>
<evidence type="ECO:0000256" key="1">
    <source>
        <dbReference type="SAM" id="Coils"/>
    </source>
</evidence>
<feature type="non-terminal residue" evidence="2">
    <location>
        <position position="1"/>
    </location>
</feature>
<reference evidence="2" key="1">
    <citation type="submission" date="2013-07" db="EMBL/GenBank/DDBJ databases">
        <title>Midgut Transcriptome Profiling of Anoplphora glabripennis, a Lignocellulose Degrading, Wood-Boring Cerambycid.</title>
        <authorList>
            <person name="Scully E.D."/>
            <person name="Hoover K."/>
            <person name="Carlson J.E."/>
            <person name="Tien M."/>
            <person name="Geib S.M."/>
        </authorList>
    </citation>
    <scope>NUCLEOTIDE SEQUENCE</scope>
</reference>
<sequence length="209" mass="23877">KVVQLEDYLNSTNIIRNSHEHRYLNTKLQHIYGRLARLDSGEVSYKNSIKNLHDQLAAIENNLDIQLLENEIQSTSTGSGNQTSTIQIGTQVSTLQPNSSVVGNQTSRGFVPIHKWGIHFSGDPNDKDGLSVNAFIERVEEFRLARGVSEDELKNSIIDLLTGSALIWYRLNKINIRSWSDLVTLLREEYLPFTFERDLKDEIRHSIQE</sequence>
<dbReference type="EMBL" id="GALX01000244">
    <property type="protein sequence ID" value="JAB68222.1"/>
    <property type="molecule type" value="Transcribed_RNA"/>
</dbReference>
<evidence type="ECO:0008006" key="3">
    <source>
        <dbReference type="Google" id="ProtNLM"/>
    </source>
</evidence>
<dbReference type="AlphaFoldDB" id="V5H1T5"/>
<feature type="coiled-coil region" evidence="1">
    <location>
        <begin position="42"/>
        <end position="69"/>
    </location>
</feature>
<name>V5H1T5_ANOGL</name>
<organism evidence="2">
    <name type="scientific">Anoplophora glabripennis</name>
    <name type="common">Asian longhorn beetle</name>
    <name type="synonym">Anoplophora nobilis</name>
    <dbReference type="NCBI Taxonomy" id="217634"/>
    <lineage>
        <taxon>Eukaryota</taxon>
        <taxon>Metazoa</taxon>
        <taxon>Ecdysozoa</taxon>
        <taxon>Arthropoda</taxon>
        <taxon>Hexapoda</taxon>
        <taxon>Insecta</taxon>
        <taxon>Pterygota</taxon>
        <taxon>Neoptera</taxon>
        <taxon>Endopterygota</taxon>
        <taxon>Coleoptera</taxon>
        <taxon>Polyphaga</taxon>
        <taxon>Cucujiformia</taxon>
        <taxon>Chrysomeloidea</taxon>
        <taxon>Cerambycidae</taxon>
        <taxon>Lamiinae</taxon>
        <taxon>Lamiini</taxon>
        <taxon>Anoplophora</taxon>
    </lineage>
</organism>